<organism evidence="5 6">
    <name type="scientific">Cryptosporangium arvum DSM 44712</name>
    <dbReference type="NCBI Taxonomy" id="927661"/>
    <lineage>
        <taxon>Bacteria</taxon>
        <taxon>Bacillati</taxon>
        <taxon>Actinomycetota</taxon>
        <taxon>Actinomycetes</taxon>
        <taxon>Cryptosporangiales</taxon>
        <taxon>Cryptosporangiaceae</taxon>
        <taxon>Cryptosporangium</taxon>
    </lineage>
</organism>
<keyword evidence="2 5" id="KW-0489">Methyltransferase</keyword>
<dbReference type="GO" id="GO:0008757">
    <property type="term" value="F:S-adenosylmethionine-dependent methyltransferase activity"/>
    <property type="evidence" value="ECO:0007669"/>
    <property type="project" value="InterPro"/>
</dbReference>
<dbReference type="Gene3D" id="3.40.50.150">
    <property type="entry name" value="Vaccinia Virus protein VP39"/>
    <property type="match status" value="1"/>
</dbReference>
<comment type="similarity">
    <text evidence="1">Belongs to the methyltransferase superfamily.</text>
</comment>
<dbReference type="HOGENOM" id="CLU_037990_2_4_11"/>
<dbReference type="OrthoDB" id="9795634at2"/>
<comment type="caution">
    <text evidence="5">The sequence shown here is derived from an EMBL/GenBank/DDBJ whole genome shotgun (WGS) entry which is preliminary data.</text>
</comment>
<gene>
    <name evidence="5" type="ORF">CryarDRAFT_3026</name>
</gene>
<dbReference type="Pfam" id="PF08241">
    <property type="entry name" value="Methyltransf_11"/>
    <property type="match status" value="1"/>
</dbReference>
<dbReference type="InterPro" id="IPR029063">
    <property type="entry name" value="SAM-dependent_MTases_sf"/>
</dbReference>
<dbReference type="GO" id="GO:0032259">
    <property type="term" value="P:methylation"/>
    <property type="evidence" value="ECO:0007669"/>
    <property type="project" value="UniProtKB-KW"/>
</dbReference>
<protein>
    <submittedName>
        <fullName evidence="5">Methylase involved in ubiquinone/menaquinone biosynthesis</fullName>
    </submittedName>
</protein>
<proteinExistence type="inferred from homology"/>
<evidence type="ECO:0000256" key="3">
    <source>
        <dbReference type="ARBA" id="ARBA00022679"/>
    </source>
</evidence>
<dbReference type="InterPro" id="IPR013216">
    <property type="entry name" value="Methyltransf_11"/>
</dbReference>
<dbReference type="Proteomes" id="UP000021053">
    <property type="component" value="Unassembled WGS sequence"/>
</dbReference>
<accession>A0A010ZT78</accession>
<dbReference type="EMBL" id="JFBT01000001">
    <property type="protein sequence ID" value="EXG81904.1"/>
    <property type="molecule type" value="Genomic_DNA"/>
</dbReference>
<evidence type="ECO:0000313" key="5">
    <source>
        <dbReference type="EMBL" id="EXG81904.1"/>
    </source>
</evidence>
<evidence type="ECO:0000256" key="1">
    <source>
        <dbReference type="ARBA" id="ARBA00008361"/>
    </source>
</evidence>
<dbReference type="RefSeq" id="WP_035851378.1">
    <property type="nucleotide sequence ID" value="NZ_KK073874.1"/>
</dbReference>
<name>A0A010ZT78_9ACTN</name>
<evidence type="ECO:0000259" key="4">
    <source>
        <dbReference type="Pfam" id="PF08241"/>
    </source>
</evidence>
<keyword evidence="3" id="KW-0808">Transferase</keyword>
<reference evidence="5 6" key="1">
    <citation type="submission" date="2013-07" db="EMBL/GenBank/DDBJ databases">
        <authorList>
            <consortium name="DOE Joint Genome Institute"/>
            <person name="Eisen J."/>
            <person name="Huntemann M."/>
            <person name="Han J."/>
            <person name="Chen A."/>
            <person name="Kyrpides N."/>
            <person name="Mavromatis K."/>
            <person name="Markowitz V."/>
            <person name="Palaniappan K."/>
            <person name="Ivanova N."/>
            <person name="Schaumberg A."/>
            <person name="Pati A."/>
            <person name="Liolios K."/>
            <person name="Nordberg H.P."/>
            <person name="Cantor M.N."/>
            <person name="Hua S.X."/>
            <person name="Woyke T."/>
        </authorList>
    </citation>
    <scope>NUCLEOTIDE SEQUENCE [LARGE SCALE GENOMIC DNA]</scope>
    <source>
        <strain evidence="5 6">DSM 44712</strain>
    </source>
</reference>
<dbReference type="InterPro" id="IPR051052">
    <property type="entry name" value="Diverse_substrate_MTase"/>
</dbReference>
<dbReference type="SUPFAM" id="SSF53335">
    <property type="entry name" value="S-adenosyl-L-methionine-dependent methyltransferases"/>
    <property type="match status" value="1"/>
</dbReference>
<dbReference type="PANTHER" id="PTHR44942:SF4">
    <property type="entry name" value="METHYLTRANSFERASE TYPE 11 DOMAIN-CONTAINING PROTEIN"/>
    <property type="match status" value="1"/>
</dbReference>
<feature type="domain" description="Methyltransferase type 11" evidence="4">
    <location>
        <begin position="39"/>
        <end position="131"/>
    </location>
</feature>
<dbReference type="PANTHER" id="PTHR44942">
    <property type="entry name" value="METHYLTRANSF_11 DOMAIN-CONTAINING PROTEIN"/>
    <property type="match status" value="1"/>
</dbReference>
<evidence type="ECO:0000313" key="6">
    <source>
        <dbReference type="Proteomes" id="UP000021053"/>
    </source>
</evidence>
<dbReference type="AlphaFoldDB" id="A0A010ZT78"/>
<keyword evidence="5" id="KW-0830">Ubiquinone</keyword>
<dbReference type="CDD" id="cd02440">
    <property type="entry name" value="AdoMet_MTases"/>
    <property type="match status" value="1"/>
</dbReference>
<evidence type="ECO:0000256" key="2">
    <source>
        <dbReference type="ARBA" id="ARBA00022603"/>
    </source>
</evidence>
<keyword evidence="6" id="KW-1185">Reference proteome</keyword>
<sequence length="258" mass="26930">MNSFLTTGHAYDGYMGRYSRPLATLFADSAGVAPGWSALDVGCGPGALTRVLADRLGPERVSAADPSPPFVAECAAALPGVTVRAGRAEDLPFGDAAFDCALAQLVIHFVADPHAFGRELRRVVRPGGVAAACVWDFAGGMQMLRLFWDAALTIDPSAPDEARTLKFGRDGEIAAWLAAAGFTGVTETVLSVSSTYASFDELWNGYLAGIGPAGVYCVGLPDDQRTAVRAELFRRLGSPTGSFTLSALARSASGRNPG</sequence>